<proteinExistence type="inferred from homology"/>
<dbReference type="AlphaFoldDB" id="A0A078JBK0"/>
<reference evidence="2 3" key="1">
    <citation type="journal article" date="2014" name="Science">
        <title>Plant genetics. Early allopolyploid evolution in the post-Neolithic Brassica napus oilseed genome.</title>
        <authorList>
            <person name="Chalhoub B."/>
            <person name="Denoeud F."/>
            <person name="Liu S."/>
            <person name="Parkin I.A."/>
            <person name="Tang H."/>
            <person name="Wang X."/>
            <person name="Chiquet J."/>
            <person name="Belcram H."/>
            <person name="Tong C."/>
            <person name="Samans B."/>
            <person name="Correa M."/>
            <person name="Da Silva C."/>
            <person name="Just J."/>
            <person name="Falentin C."/>
            <person name="Koh C.S."/>
            <person name="Le Clainche I."/>
            <person name="Bernard M."/>
            <person name="Bento P."/>
            <person name="Noel B."/>
            <person name="Labadie K."/>
            <person name="Alberti A."/>
            <person name="Charles M."/>
            <person name="Arnaud D."/>
            <person name="Guo H."/>
            <person name="Daviaud C."/>
            <person name="Alamery S."/>
            <person name="Jabbari K."/>
            <person name="Zhao M."/>
            <person name="Edger P.P."/>
            <person name="Chelaifa H."/>
            <person name="Tack D."/>
            <person name="Lassalle G."/>
            <person name="Mestiri I."/>
            <person name="Schnel N."/>
            <person name="Le Paslier M.C."/>
            <person name="Fan G."/>
            <person name="Renault V."/>
            <person name="Bayer P.E."/>
            <person name="Golicz A.A."/>
            <person name="Manoli S."/>
            <person name="Lee T.H."/>
            <person name="Thi V.H."/>
            <person name="Chalabi S."/>
            <person name="Hu Q."/>
            <person name="Fan C."/>
            <person name="Tollenaere R."/>
            <person name="Lu Y."/>
            <person name="Battail C."/>
            <person name="Shen J."/>
            <person name="Sidebottom C.H."/>
            <person name="Wang X."/>
            <person name="Canaguier A."/>
            <person name="Chauveau A."/>
            <person name="Berard A."/>
            <person name="Deniot G."/>
            <person name="Guan M."/>
            <person name="Liu Z."/>
            <person name="Sun F."/>
            <person name="Lim Y.P."/>
            <person name="Lyons E."/>
            <person name="Town C.D."/>
            <person name="Bancroft I."/>
            <person name="Wang X."/>
            <person name="Meng J."/>
            <person name="Ma J."/>
            <person name="Pires J.C."/>
            <person name="King G.J."/>
            <person name="Brunel D."/>
            <person name="Delourme R."/>
            <person name="Renard M."/>
            <person name="Aury J.M."/>
            <person name="Adams K.L."/>
            <person name="Batley J."/>
            <person name="Snowdon R.J."/>
            <person name="Tost J."/>
            <person name="Edwards D."/>
            <person name="Zhou Y."/>
            <person name="Hua W."/>
            <person name="Sharpe A.G."/>
            <person name="Paterson A.H."/>
            <person name="Guan C."/>
            <person name="Wincker P."/>
        </authorList>
    </citation>
    <scope>NUCLEOTIDE SEQUENCE [LARGE SCALE GENOMIC DNA]</scope>
    <source>
        <strain evidence="3">cv. Darmor-bzh</strain>
    </source>
</reference>
<sequence>MANSSILFQNRSQPYVFQQWSCFVADKEEKKEGAEGEYCKKSLHIRLGCRSSHQVFLNNDLLLERFSKQTIDFWILAEGEDSVAEAESSVLESLSSHVRTVVSTLGGKHGAVGRADKWRHLYSGFTVWVSQTEATDEESAKEEGDWLFKRRCGGEAPSALKQLIILDKGLPGKKSPYIRLGCRCDWPNINPPGWDPSSDTGAHPSFSYVFLKQCSFVLSSIKPSNKRCKELSLSCH</sequence>
<dbReference type="PANTHER" id="PTHR21087:SF23">
    <property type="entry name" value="INACTIVE SHIKIMATE KINASE LIKE 2, CHLOROPLASTIC-RELATED"/>
    <property type="match status" value="1"/>
</dbReference>
<comment type="similarity">
    <text evidence="1">Belongs to the shikimate kinase family.</text>
</comment>
<dbReference type="OMA" id="GAEGEYC"/>
<dbReference type="Gene3D" id="3.40.50.300">
    <property type="entry name" value="P-loop containing nucleotide triphosphate hydrolases"/>
    <property type="match status" value="1"/>
</dbReference>
<dbReference type="Gramene" id="CDY61809">
    <property type="protein sequence ID" value="CDY61809"/>
    <property type="gene ID" value="GSBRNA2T00034385001"/>
</dbReference>
<protein>
    <submittedName>
        <fullName evidence="2">BnaC03g76450D protein</fullName>
    </submittedName>
</protein>
<evidence type="ECO:0000256" key="1">
    <source>
        <dbReference type="ARBA" id="ARBA00006997"/>
    </source>
</evidence>
<dbReference type="InterPro" id="IPR027417">
    <property type="entry name" value="P-loop_NTPase"/>
</dbReference>
<gene>
    <name evidence="2" type="primary">BnaC03g76450D</name>
    <name evidence="2" type="ORF">GSBRNA2T00034385001</name>
</gene>
<name>A0A078JBK0_BRANA</name>
<evidence type="ECO:0000313" key="2">
    <source>
        <dbReference type="EMBL" id="CDY61809.1"/>
    </source>
</evidence>
<organism evidence="2 3">
    <name type="scientific">Brassica napus</name>
    <name type="common">Rape</name>
    <dbReference type="NCBI Taxonomy" id="3708"/>
    <lineage>
        <taxon>Eukaryota</taxon>
        <taxon>Viridiplantae</taxon>
        <taxon>Streptophyta</taxon>
        <taxon>Embryophyta</taxon>
        <taxon>Tracheophyta</taxon>
        <taxon>Spermatophyta</taxon>
        <taxon>Magnoliopsida</taxon>
        <taxon>eudicotyledons</taxon>
        <taxon>Gunneridae</taxon>
        <taxon>Pentapetalae</taxon>
        <taxon>rosids</taxon>
        <taxon>malvids</taxon>
        <taxon>Brassicales</taxon>
        <taxon>Brassicaceae</taxon>
        <taxon>Brassiceae</taxon>
        <taxon>Brassica</taxon>
    </lineage>
</organism>
<dbReference type="PaxDb" id="3708-A0A078JBK0"/>
<accession>A0A078JBK0</accession>
<dbReference type="EMBL" id="LK034040">
    <property type="protein sequence ID" value="CDY61809.1"/>
    <property type="molecule type" value="Genomic_DNA"/>
</dbReference>
<evidence type="ECO:0000313" key="3">
    <source>
        <dbReference type="Proteomes" id="UP000028999"/>
    </source>
</evidence>
<dbReference type="Pfam" id="PF01202">
    <property type="entry name" value="SKI"/>
    <property type="match status" value="1"/>
</dbReference>
<dbReference type="Proteomes" id="UP000028999">
    <property type="component" value="Unassembled WGS sequence"/>
</dbReference>
<keyword evidence="3" id="KW-1185">Reference proteome</keyword>
<dbReference type="STRING" id="3708.A0A078JBK0"/>
<dbReference type="InterPro" id="IPR031322">
    <property type="entry name" value="Shikimate/glucono_kinase"/>
</dbReference>
<dbReference type="PANTHER" id="PTHR21087">
    <property type="entry name" value="SHIKIMATE KINASE"/>
    <property type="match status" value="1"/>
</dbReference>